<dbReference type="EMBL" id="AM398843">
    <property type="protein sequence ID" value="CAL44650.1"/>
    <property type="molecule type" value="Genomic_DNA"/>
</dbReference>
<feature type="coiled-coil region" evidence="1">
    <location>
        <begin position="34"/>
        <end position="118"/>
    </location>
</feature>
<dbReference type="KEGG" id="vg:4306255"/>
<protein>
    <submittedName>
        <fullName evidence="3">19.6 kDa Homer-like</fullName>
    </submittedName>
</protein>
<evidence type="ECO:0000256" key="2">
    <source>
        <dbReference type="SAM" id="MobiDB-lite"/>
    </source>
</evidence>
<keyword evidence="4" id="KW-1185">Reference proteome</keyword>
<feature type="compositionally biased region" description="Polar residues" evidence="2">
    <location>
        <begin position="125"/>
        <end position="135"/>
    </location>
</feature>
<reference evidence="3 4" key="1">
    <citation type="journal article" date="2006" name="J. Virol.">
        <title>Genomic sequence of Spodoptera frugiperda Ascovirus 1a, an enveloped, double-stranded DNA insect virus that manipulates apoptosis for viral reproduction.</title>
        <authorList>
            <person name="Bideshi D.K."/>
            <person name="Demattei M.V."/>
            <person name="Rouleux-Bonnin F."/>
            <person name="Stasiak K."/>
            <person name="Tan Y."/>
            <person name="Bigot S."/>
            <person name="Bigot Y."/>
            <person name="Federici B.A."/>
        </authorList>
    </citation>
    <scope>NUCLEOTIDE SEQUENCE [LARGE SCALE GENOMIC DNA]</scope>
    <source>
        <strain evidence="4">SvAV-1a</strain>
    </source>
</reference>
<dbReference type="Proteomes" id="UP000008030">
    <property type="component" value="Segment"/>
</dbReference>
<feature type="region of interest" description="Disordered" evidence="2">
    <location>
        <begin position="119"/>
        <end position="143"/>
    </location>
</feature>
<accession>Q0E551</accession>
<evidence type="ECO:0000313" key="3">
    <source>
        <dbReference type="EMBL" id="CAL44650.1"/>
    </source>
</evidence>
<gene>
    <name evidence="3" type="primary">ORF050</name>
</gene>
<evidence type="ECO:0000313" key="4">
    <source>
        <dbReference type="Proteomes" id="UP000008030"/>
    </source>
</evidence>
<name>Q0E551_SFAVA</name>
<sequence>MTTENAGFACAVMKTAGEVVRVLYEENVALAGKIVKMEEQMNKSVNNERELETELAFVRNALKQERGRREKRLSATNAKKDEEIARLQEDVDYASNTINELNDQTRMLKQQLEIATERIARSRPSGVNASRSENNTDNDDWDYYDIVDESDDQIVQPMLRKPRRRVNSPK</sequence>
<organismHost>
    <name type="scientific">Spodoptera frugiperda</name>
    <name type="common">Fall armyworm</name>
    <dbReference type="NCBI Taxonomy" id="7108"/>
</organismHost>
<dbReference type="RefSeq" id="YP_762404.1">
    <property type="nucleotide sequence ID" value="NC_008361.1"/>
</dbReference>
<dbReference type="GeneID" id="4306255"/>
<organism evidence="3 4">
    <name type="scientific">Spodoptera frugiperda ascovirus 1a</name>
    <name type="common">SfAV-1a</name>
    <dbReference type="NCBI Taxonomy" id="113370"/>
    <lineage>
        <taxon>Viruses</taxon>
        <taxon>Varidnaviria</taxon>
        <taxon>Bamfordvirae</taxon>
        <taxon>Nucleocytoviricota</taxon>
        <taxon>Megaviricetes</taxon>
        <taxon>Pimascovirales</taxon>
        <taxon>Pimascovirales incertae sedis</taxon>
        <taxon>Ascoviridae</taxon>
        <taxon>Ascovirus</taxon>
        <taxon>Ascovirus sfav1a</taxon>
    </lineage>
</organism>
<evidence type="ECO:0000256" key="1">
    <source>
        <dbReference type="SAM" id="Coils"/>
    </source>
</evidence>
<proteinExistence type="predicted"/>
<keyword evidence="1" id="KW-0175">Coiled coil</keyword>
<dbReference type="OrthoDB" id="38308at10239"/>